<reference evidence="3" key="3">
    <citation type="submission" date="2016-03" db="UniProtKB">
        <authorList>
            <consortium name="EnsemblProtists"/>
        </authorList>
    </citation>
    <scope>IDENTIFICATION</scope>
</reference>
<sequence>MAVAMASDRVSDGMALFEDVAMPARGNELSSSLSILGDFLAFAPKGSTSMVVMAMRQQGSGQEGVGVRNKTSIQCQWSISSFCWSTWQAAAVLLDSGAGGIRVWRVTLEGEELLIQSVAFFDPCSFHFDSPPTPAAPPSFVFHELSASQAAEPLVCASVSERKGGATREFVLLLAMEAKEAKEESGEMSLETPSPGAKEAKALAPSV</sequence>
<feature type="region of interest" description="Disordered" evidence="1">
    <location>
        <begin position="182"/>
        <end position="207"/>
    </location>
</feature>
<protein>
    <submittedName>
        <fullName evidence="2 3">Uncharacterized protein</fullName>
    </submittedName>
</protein>
<dbReference type="KEGG" id="gtt:GUITHDRAFT_114235"/>
<dbReference type="GeneID" id="17296410"/>
<dbReference type="Proteomes" id="UP000011087">
    <property type="component" value="Unassembled WGS sequence"/>
</dbReference>
<reference evidence="2 4" key="1">
    <citation type="journal article" date="2012" name="Nature">
        <title>Algal genomes reveal evolutionary mosaicism and the fate of nucleomorphs.</title>
        <authorList>
            <consortium name="DOE Joint Genome Institute"/>
            <person name="Curtis B.A."/>
            <person name="Tanifuji G."/>
            <person name="Burki F."/>
            <person name="Gruber A."/>
            <person name="Irimia M."/>
            <person name="Maruyama S."/>
            <person name="Arias M.C."/>
            <person name="Ball S.G."/>
            <person name="Gile G.H."/>
            <person name="Hirakawa Y."/>
            <person name="Hopkins J.F."/>
            <person name="Kuo A."/>
            <person name="Rensing S.A."/>
            <person name="Schmutz J."/>
            <person name="Symeonidi A."/>
            <person name="Elias M."/>
            <person name="Eveleigh R.J."/>
            <person name="Herman E.K."/>
            <person name="Klute M.J."/>
            <person name="Nakayama T."/>
            <person name="Obornik M."/>
            <person name="Reyes-Prieto A."/>
            <person name="Armbrust E.V."/>
            <person name="Aves S.J."/>
            <person name="Beiko R.G."/>
            <person name="Coutinho P."/>
            <person name="Dacks J.B."/>
            <person name="Durnford D.G."/>
            <person name="Fast N.M."/>
            <person name="Green B.R."/>
            <person name="Grisdale C.J."/>
            <person name="Hempel F."/>
            <person name="Henrissat B."/>
            <person name="Hoppner M.P."/>
            <person name="Ishida K."/>
            <person name="Kim E."/>
            <person name="Koreny L."/>
            <person name="Kroth P.G."/>
            <person name="Liu Y."/>
            <person name="Malik S.B."/>
            <person name="Maier U.G."/>
            <person name="McRose D."/>
            <person name="Mock T."/>
            <person name="Neilson J.A."/>
            <person name="Onodera N.T."/>
            <person name="Poole A.M."/>
            <person name="Pritham E.J."/>
            <person name="Richards T.A."/>
            <person name="Rocap G."/>
            <person name="Roy S.W."/>
            <person name="Sarai C."/>
            <person name="Schaack S."/>
            <person name="Shirato S."/>
            <person name="Slamovits C.H."/>
            <person name="Spencer D.F."/>
            <person name="Suzuki S."/>
            <person name="Worden A.Z."/>
            <person name="Zauner S."/>
            <person name="Barry K."/>
            <person name="Bell C."/>
            <person name="Bharti A.K."/>
            <person name="Crow J.A."/>
            <person name="Grimwood J."/>
            <person name="Kramer R."/>
            <person name="Lindquist E."/>
            <person name="Lucas S."/>
            <person name="Salamov A."/>
            <person name="McFadden G.I."/>
            <person name="Lane C.E."/>
            <person name="Keeling P.J."/>
            <person name="Gray M.W."/>
            <person name="Grigoriev I.V."/>
            <person name="Archibald J.M."/>
        </authorList>
    </citation>
    <scope>NUCLEOTIDE SEQUENCE</scope>
    <source>
        <strain evidence="2 4">CCMP2712</strain>
    </source>
</reference>
<organism evidence="2">
    <name type="scientific">Guillardia theta (strain CCMP2712)</name>
    <name type="common">Cryptophyte</name>
    <dbReference type="NCBI Taxonomy" id="905079"/>
    <lineage>
        <taxon>Eukaryota</taxon>
        <taxon>Cryptophyceae</taxon>
        <taxon>Pyrenomonadales</taxon>
        <taxon>Geminigeraceae</taxon>
        <taxon>Guillardia</taxon>
    </lineage>
</organism>
<reference evidence="4" key="2">
    <citation type="submission" date="2012-11" db="EMBL/GenBank/DDBJ databases">
        <authorList>
            <person name="Kuo A."/>
            <person name="Curtis B.A."/>
            <person name="Tanifuji G."/>
            <person name="Burki F."/>
            <person name="Gruber A."/>
            <person name="Irimia M."/>
            <person name="Maruyama S."/>
            <person name="Arias M.C."/>
            <person name="Ball S.G."/>
            <person name="Gile G.H."/>
            <person name="Hirakawa Y."/>
            <person name="Hopkins J.F."/>
            <person name="Rensing S.A."/>
            <person name="Schmutz J."/>
            <person name="Symeonidi A."/>
            <person name="Elias M."/>
            <person name="Eveleigh R.J."/>
            <person name="Herman E.K."/>
            <person name="Klute M.J."/>
            <person name="Nakayama T."/>
            <person name="Obornik M."/>
            <person name="Reyes-Prieto A."/>
            <person name="Armbrust E.V."/>
            <person name="Aves S.J."/>
            <person name="Beiko R.G."/>
            <person name="Coutinho P."/>
            <person name="Dacks J.B."/>
            <person name="Durnford D.G."/>
            <person name="Fast N.M."/>
            <person name="Green B.R."/>
            <person name="Grisdale C."/>
            <person name="Hempe F."/>
            <person name="Henrissat B."/>
            <person name="Hoppner M.P."/>
            <person name="Ishida K.-I."/>
            <person name="Kim E."/>
            <person name="Koreny L."/>
            <person name="Kroth P.G."/>
            <person name="Liu Y."/>
            <person name="Malik S.-B."/>
            <person name="Maier U.G."/>
            <person name="McRose D."/>
            <person name="Mock T."/>
            <person name="Neilson J.A."/>
            <person name="Onodera N.T."/>
            <person name="Poole A.M."/>
            <person name="Pritham E.J."/>
            <person name="Richards T.A."/>
            <person name="Rocap G."/>
            <person name="Roy S.W."/>
            <person name="Sarai C."/>
            <person name="Schaack S."/>
            <person name="Shirato S."/>
            <person name="Slamovits C.H."/>
            <person name="Spencer D.F."/>
            <person name="Suzuki S."/>
            <person name="Worden A.Z."/>
            <person name="Zauner S."/>
            <person name="Barry K."/>
            <person name="Bell C."/>
            <person name="Bharti A.K."/>
            <person name="Crow J.A."/>
            <person name="Grimwood J."/>
            <person name="Kramer R."/>
            <person name="Lindquist E."/>
            <person name="Lucas S."/>
            <person name="Salamov A."/>
            <person name="McFadden G.I."/>
            <person name="Lane C.E."/>
            <person name="Keeling P.J."/>
            <person name="Gray M.W."/>
            <person name="Grigoriev I.V."/>
            <person name="Archibald J.M."/>
        </authorList>
    </citation>
    <scope>NUCLEOTIDE SEQUENCE</scope>
    <source>
        <strain evidence="4">CCMP2712</strain>
    </source>
</reference>
<proteinExistence type="predicted"/>
<dbReference type="PaxDb" id="55529-EKX39737"/>
<evidence type="ECO:0000313" key="3">
    <source>
        <dbReference type="EnsemblProtists" id="EKX39737"/>
    </source>
</evidence>
<keyword evidence="4" id="KW-1185">Reference proteome</keyword>
<evidence type="ECO:0000256" key="1">
    <source>
        <dbReference type="SAM" id="MobiDB-lite"/>
    </source>
</evidence>
<dbReference type="HOGENOM" id="CLU_1328566_0_0_1"/>
<dbReference type="AlphaFoldDB" id="L1IUF1"/>
<gene>
    <name evidence="2" type="ORF">GUITHDRAFT_114235</name>
</gene>
<accession>L1IUF1</accession>
<dbReference type="EnsemblProtists" id="EKX39737">
    <property type="protein sequence ID" value="EKX39737"/>
    <property type="gene ID" value="GUITHDRAFT_114235"/>
</dbReference>
<name>L1IUF1_GUITC</name>
<evidence type="ECO:0000313" key="4">
    <source>
        <dbReference type="Proteomes" id="UP000011087"/>
    </source>
</evidence>
<dbReference type="RefSeq" id="XP_005826717.1">
    <property type="nucleotide sequence ID" value="XM_005826660.1"/>
</dbReference>
<evidence type="ECO:0000313" key="2">
    <source>
        <dbReference type="EMBL" id="EKX39737.1"/>
    </source>
</evidence>
<dbReference type="EMBL" id="JH993037">
    <property type="protein sequence ID" value="EKX39737.1"/>
    <property type="molecule type" value="Genomic_DNA"/>
</dbReference>